<evidence type="ECO:0000313" key="1">
    <source>
        <dbReference type="EMBL" id="WDZ83749.1"/>
    </source>
</evidence>
<dbReference type="InterPro" id="IPR029044">
    <property type="entry name" value="Nucleotide-diphossugar_trans"/>
</dbReference>
<dbReference type="PANTHER" id="PTHR34496:SF10">
    <property type="entry name" value="GLCNAC TRANSFERASE"/>
    <property type="match status" value="1"/>
</dbReference>
<reference evidence="1 2" key="1">
    <citation type="submission" date="2023-02" db="EMBL/GenBank/DDBJ databases">
        <authorList>
            <person name="Mo P."/>
        </authorList>
    </citation>
    <scope>NUCLEOTIDE SEQUENCE [LARGE SCALE GENOMIC DNA]</scope>
    <source>
        <strain evidence="1 2">HUAS 3</strain>
    </source>
</reference>
<dbReference type="RefSeq" id="WP_275030307.1">
    <property type="nucleotide sequence ID" value="NZ_CP118615.1"/>
</dbReference>
<dbReference type="Proteomes" id="UP001219605">
    <property type="component" value="Chromosome"/>
</dbReference>
<evidence type="ECO:0000313" key="2">
    <source>
        <dbReference type="Proteomes" id="UP001219605"/>
    </source>
</evidence>
<dbReference type="Gene3D" id="3.90.550.10">
    <property type="entry name" value="Spore Coat Polysaccharide Biosynthesis Protein SpsA, Chain A"/>
    <property type="match status" value="1"/>
</dbReference>
<dbReference type="Pfam" id="PF11397">
    <property type="entry name" value="GlcNAc"/>
    <property type="match status" value="2"/>
</dbReference>
<keyword evidence="2" id="KW-1185">Reference proteome</keyword>
<organism evidence="1 2">
    <name type="scientific">Micromonospora cathayae</name>
    <dbReference type="NCBI Taxonomy" id="3028804"/>
    <lineage>
        <taxon>Bacteria</taxon>
        <taxon>Bacillati</taxon>
        <taxon>Actinomycetota</taxon>
        <taxon>Actinomycetes</taxon>
        <taxon>Micromonosporales</taxon>
        <taxon>Micromonosporaceae</taxon>
        <taxon>Micromonospora</taxon>
    </lineage>
</organism>
<protein>
    <submittedName>
        <fullName evidence="1">GlcNAc-transferase family protein</fullName>
    </submittedName>
</protein>
<dbReference type="InterPro" id="IPR021067">
    <property type="entry name" value="Glycosyltransferase"/>
</dbReference>
<gene>
    <name evidence="1" type="ORF">PVK37_25295</name>
</gene>
<dbReference type="SUPFAM" id="SSF53448">
    <property type="entry name" value="Nucleotide-diphospho-sugar transferases"/>
    <property type="match status" value="1"/>
</dbReference>
<dbReference type="EMBL" id="CP118615">
    <property type="protein sequence ID" value="WDZ83749.1"/>
    <property type="molecule type" value="Genomic_DNA"/>
</dbReference>
<dbReference type="PANTHER" id="PTHR34496">
    <property type="entry name" value="GLCNAC TRANSFERASE-RELATED"/>
    <property type="match status" value="1"/>
</dbReference>
<name>A0ABY7ZLA4_9ACTN</name>
<proteinExistence type="predicted"/>
<sequence>MSIFVSVAAYRDPELVPTVRDCLAKADRPDELRVVVNWQHLGGEDVSALRADSRVTVLEFDARHSRGVCWARAQIQRHHVDSDWYLQVDSHTRFAPGWDTRLIAMAARTGAAKPILSCYPPTYDPAAEFTGDGEPTLIFLTGWTPDGLPRFGHFRIPDWREATVPVPARFVAAGFLFAPGSFVREVPYDERIYYQGEEINLATRAFTWGYDLFHPVEVLAWHYYIRQDQVRHWMDHRTPGDDYWHKLDRAGRRRVSTLLRYPMTGGFGAGPVRTMADYQAYAGIDFGACTATDETLAGRLPDVGIPGQPRSRMLQRSGRTAAAAFGSVVA</sequence>
<accession>A0ABY7ZLA4</accession>